<keyword evidence="4 5" id="KW-0238">DNA-binding</keyword>
<gene>
    <name evidence="8" type="primary">LOC111362301</name>
</gene>
<keyword evidence="1" id="KW-0479">Metal-binding</keyword>
<dbReference type="GO" id="GO:0008270">
    <property type="term" value="F:zinc ion binding"/>
    <property type="evidence" value="ECO:0007669"/>
    <property type="project" value="UniProtKB-KW"/>
</dbReference>
<evidence type="ECO:0000256" key="5">
    <source>
        <dbReference type="PROSITE-ProRule" id="PRU00309"/>
    </source>
</evidence>
<accession>A0A9J7ENP2</accession>
<dbReference type="KEGG" id="sliu:111362301"/>
<dbReference type="GO" id="GO:0003677">
    <property type="term" value="F:DNA binding"/>
    <property type="evidence" value="ECO:0007669"/>
    <property type="project" value="UniProtKB-UniRule"/>
</dbReference>
<keyword evidence="2 5" id="KW-0863">Zinc-finger</keyword>
<evidence type="ECO:0000259" key="6">
    <source>
        <dbReference type="PROSITE" id="PS50950"/>
    </source>
</evidence>
<protein>
    <submittedName>
        <fullName evidence="8">Uncharacterized protein LOC111362301 isoform X1</fullName>
    </submittedName>
</protein>
<reference evidence="8" key="1">
    <citation type="submission" date="2025-08" db="UniProtKB">
        <authorList>
            <consortium name="RefSeq"/>
        </authorList>
    </citation>
    <scope>IDENTIFICATION</scope>
    <source>
        <strain evidence="8">Ishihara</strain>
        <tissue evidence="8">Whole body</tissue>
    </source>
</reference>
<dbReference type="PROSITE" id="PS50950">
    <property type="entry name" value="ZF_THAP"/>
    <property type="match status" value="1"/>
</dbReference>
<evidence type="ECO:0000313" key="7">
    <source>
        <dbReference type="Proteomes" id="UP000301870"/>
    </source>
</evidence>
<evidence type="ECO:0000256" key="4">
    <source>
        <dbReference type="ARBA" id="ARBA00023125"/>
    </source>
</evidence>
<evidence type="ECO:0000256" key="2">
    <source>
        <dbReference type="ARBA" id="ARBA00022771"/>
    </source>
</evidence>
<dbReference type="SUPFAM" id="SSF57716">
    <property type="entry name" value="Glucocorticoid receptor-like (DNA-binding domain)"/>
    <property type="match status" value="1"/>
</dbReference>
<dbReference type="Pfam" id="PF21788">
    <property type="entry name" value="TNP-like_GBD"/>
    <property type="match status" value="1"/>
</dbReference>
<dbReference type="RefSeq" id="XP_022834723.1">
    <property type="nucleotide sequence ID" value="XM_022978955.1"/>
</dbReference>
<dbReference type="OrthoDB" id="8192384at2759"/>
<sequence>MSSSKENTRTCCMCGSSPCKDPNITLHRFPKPGTKNVMRCELWAKYCFPNEAWSSPQFQNELHSKHKLLCSKHFESTCFIEKNLFRTAVPGFKDTTISNVPEQPAMFEPVPGPCRILREHNANIITPTSSTAILVCESSKQEEDKKTRILVQKLKSSMNKVYRLQKTVKHLKNEAFLNEICNNKTVNKILSKKMSSSFALLLQGELQNYNRKKPGRRWNMEAKIIALRLYKRSPTCYKLLRRMICLPAPSTLKSLLSGFKMNVGVHKTTLTVLKKMTKHLDPSDKEYILLWDEMSLRKNLWYNSKLDHIEGFQDHSTQGRSPQAASYALVFMAVGVRKPIKQPVAHYLSSGFVTADRLSALIKEVLNHCFNAGLNICASVCDLDGVNKRAVCLLGASVQNPYIEVSNHRIITLFDTPHLLKCFRNLFMKYDIQFRTNITSDNIQGIGIAKWSHIRQFYELDCNNPNFVFAPCLTKEHLDPNTKQKMRVKLAAQVLSHSVAAGIYSKIAQGKIYLMLINSYYQTIRKINFICYKHVYIPHITN</sequence>
<feature type="domain" description="THAP-type" evidence="6">
    <location>
        <begin position="1"/>
        <end position="93"/>
    </location>
</feature>
<dbReference type="InterPro" id="IPR048366">
    <property type="entry name" value="TNP-like_GBD"/>
</dbReference>
<keyword evidence="7" id="KW-1185">Reference proteome</keyword>
<evidence type="ECO:0000256" key="1">
    <source>
        <dbReference type="ARBA" id="ARBA00022723"/>
    </source>
</evidence>
<dbReference type="AlphaFoldDB" id="A0A9J7ENP2"/>
<organism evidence="7 8">
    <name type="scientific">Spodoptera litura</name>
    <name type="common">Asian cotton leafworm</name>
    <dbReference type="NCBI Taxonomy" id="69820"/>
    <lineage>
        <taxon>Eukaryota</taxon>
        <taxon>Metazoa</taxon>
        <taxon>Ecdysozoa</taxon>
        <taxon>Arthropoda</taxon>
        <taxon>Hexapoda</taxon>
        <taxon>Insecta</taxon>
        <taxon>Pterygota</taxon>
        <taxon>Neoptera</taxon>
        <taxon>Endopterygota</taxon>
        <taxon>Lepidoptera</taxon>
        <taxon>Glossata</taxon>
        <taxon>Ditrysia</taxon>
        <taxon>Noctuoidea</taxon>
        <taxon>Noctuidae</taxon>
        <taxon>Amphipyrinae</taxon>
        <taxon>Spodoptera</taxon>
    </lineage>
</organism>
<evidence type="ECO:0000256" key="3">
    <source>
        <dbReference type="ARBA" id="ARBA00022833"/>
    </source>
</evidence>
<dbReference type="InterPro" id="IPR048365">
    <property type="entry name" value="TNP-like_RNaseH_N"/>
</dbReference>
<keyword evidence="3" id="KW-0862">Zinc</keyword>
<dbReference type="InterPro" id="IPR006612">
    <property type="entry name" value="THAP_Znf"/>
</dbReference>
<dbReference type="Pfam" id="PF21787">
    <property type="entry name" value="TNP-like_RNaseH_N"/>
    <property type="match status" value="1"/>
</dbReference>
<evidence type="ECO:0000313" key="8">
    <source>
        <dbReference type="RefSeq" id="XP_022834723.1"/>
    </source>
</evidence>
<dbReference type="GeneID" id="111362301"/>
<name>A0A9J7ENP2_SPOLT</name>
<proteinExistence type="predicted"/>
<dbReference type="SMART" id="SM00980">
    <property type="entry name" value="THAP"/>
    <property type="match status" value="1"/>
</dbReference>
<dbReference type="Proteomes" id="UP000301870">
    <property type="component" value="Unplaced"/>
</dbReference>